<name>H0US68_9BACT</name>
<dbReference type="Proteomes" id="UP000005730">
    <property type="component" value="Chromosome"/>
</dbReference>
<dbReference type="Pfam" id="PF01259">
    <property type="entry name" value="SAICAR_synt"/>
    <property type="match status" value="1"/>
</dbReference>
<comment type="pathway">
    <text evidence="1 8">Purine metabolism; IMP biosynthesis via de novo pathway; 5-amino-1-(5-phospho-D-ribosyl)imidazole-4-carboxamide from 5-amino-1-(5-phospho-D-ribosyl)imidazole-4-carboxylate: step 1/2.</text>
</comment>
<evidence type="ECO:0000256" key="6">
    <source>
        <dbReference type="ARBA" id="ARBA00022840"/>
    </source>
</evidence>
<dbReference type="GO" id="GO:0006189">
    <property type="term" value="P:'de novo' IMP biosynthetic process"/>
    <property type="evidence" value="ECO:0007669"/>
    <property type="project" value="UniProtKB-UniRule"/>
</dbReference>
<dbReference type="InterPro" id="IPR028923">
    <property type="entry name" value="SAICAR_synt/ADE2_N"/>
</dbReference>
<dbReference type="UniPathway" id="UPA00074">
    <property type="reaction ID" value="UER00131"/>
</dbReference>
<dbReference type="HAMAP" id="MF_00137">
    <property type="entry name" value="SAICAR_synth"/>
    <property type="match status" value="1"/>
</dbReference>
<gene>
    <name evidence="8" type="primary">purC</name>
    <name evidence="10" type="ORF">TheveDRAFT_1029</name>
</gene>
<dbReference type="AlphaFoldDB" id="H0US68"/>
<dbReference type="RefSeq" id="WP_006583651.1">
    <property type="nucleotide sequence ID" value="NZ_CM001377.1"/>
</dbReference>
<dbReference type="GO" id="GO:0005524">
    <property type="term" value="F:ATP binding"/>
    <property type="evidence" value="ECO:0007669"/>
    <property type="project" value="UniProtKB-KW"/>
</dbReference>
<comment type="catalytic activity">
    <reaction evidence="7 8">
        <text>5-amino-1-(5-phospho-D-ribosyl)imidazole-4-carboxylate + L-aspartate + ATP = (2S)-2-[5-amino-1-(5-phospho-beta-D-ribosyl)imidazole-4-carboxamido]succinate + ADP + phosphate + 2 H(+)</text>
        <dbReference type="Rhea" id="RHEA:22628"/>
        <dbReference type="ChEBI" id="CHEBI:15378"/>
        <dbReference type="ChEBI" id="CHEBI:29991"/>
        <dbReference type="ChEBI" id="CHEBI:30616"/>
        <dbReference type="ChEBI" id="CHEBI:43474"/>
        <dbReference type="ChEBI" id="CHEBI:58443"/>
        <dbReference type="ChEBI" id="CHEBI:77657"/>
        <dbReference type="ChEBI" id="CHEBI:456216"/>
        <dbReference type="EC" id="6.3.2.6"/>
    </reaction>
</comment>
<dbReference type="Gene3D" id="3.30.470.20">
    <property type="entry name" value="ATP-grasp fold, B domain"/>
    <property type="match status" value="1"/>
</dbReference>
<dbReference type="SUPFAM" id="SSF56104">
    <property type="entry name" value="SAICAR synthase-like"/>
    <property type="match status" value="1"/>
</dbReference>
<evidence type="ECO:0000256" key="8">
    <source>
        <dbReference type="HAMAP-Rule" id="MF_00137"/>
    </source>
</evidence>
<keyword evidence="5 8" id="KW-0658">Purine biosynthesis</keyword>
<keyword evidence="4 8" id="KW-0547">Nucleotide-binding</keyword>
<keyword evidence="11" id="KW-1185">Reference proteome</keyword>
<dbReference type="CDD" id="cd01415">
    <property type="entry name" value="SAICAR_synt_PurC"/>
    <property type="match status" value="1"/>
</dbReference>
<evidence type="ECO:0000259" key="9">
    <source>
        <dbReference type="Pfam" id="PF01259"/>
    </source>
</evidence>
<evidence type="ECO:0000256" key="4">
    <source>
        <dbReference type="ARBA" id="ARBA00022741"/>
    </source>
</evidence>
<dbReference type="PANTHER" id="PTHR43599">
    <property type="entry name" value="MULTIFUNCTIONAL PROTEIN ADE2"/>
    <property type="match status" value="1"/>
</dbReference>
<keyword evidence="6 8" id="KW-0067">ATP-binding</keyword>
<dbReference type="FunFam" id="3.30.470.20:FF:000006">
    <property type="entry name" value="Phosphoribosylaminoimidazole-succinocarboxamide synthase"/>
    <property type="match status" value="1"/>
</dbReference>
<dbReference type="PROSITE" id="PS01058">
    <property type="entry name" value="SAICAR_SYNTHETASE_2"/>
    <property type="match status" value="1"/>
</dbReference>
<evidence type="ECO:0000256" key="2">
    <source>
        <dbReference type="ARBA" id="ARBA00010190"/>
    </source>
</evidence>
<keyword evidence="3 8" id="KW-0436">Ligase</keyword>
<evidence type="ECO:0000313" key="10">
    <source>
        <dbReference type="EMBL" id="EHM10157.1"/>
    </source>
</evidence>
<dbReference type="InterPro" id="IPR001636">
    <property type="entry name" value="SAICAR_synth"/>
</dbReference>
<proteinExistence type="inferred from homology"/>
<dbReference type="InterPro" id="IPR033934">
    <property type="entry name" value="SAICAR_synt_PurC"/>
</dbReference>
<evidence type="ECO:0000256" key="5">
    <source>
        <dbReference type="ARBA" id="ARBA00022755"/>
    </source>
</evidence>
<organism evidence="10 11">
    <name type="scientific">Thermanaerovibrio velox DSM 12556</name>
    <dbReference type="NCBI Taxonomy" id="926567"/>
    <lineage>
        <taxon>Bacteria</taxon>
        <taxon>Thermotogati</taxon>
        <taxon>Synergistota</taxon>
        <taxon>Synergistia</taxon>
        <taxon>Synergistales</taxon>
        <taxon>Synergistaceae</taxon>
        <taxon>Thermanaerovibrio</taxon>
    </lineage>
</organism>
<feature type="domain" description="SAICAR synthetase/ADE2 N-terminal" evidence="9">
    <location>
        <begin position="7"/>
        <end position="232"/>
    </location>
</feature>
<protein>
    <recommendedName>
        <fullName evidence="8">Phosphoribosylaminoimidazole-succinocarboxamide synthase</fullName>
        <ecNumber evidence="8">6.3.2.6</ecNumber>
    </recommendedName>
    <alternativeName>
        <fullName evidence="8">SAICAR synthetase</fullName>
    </alternativeName>
</protein>
<dbReference type="STRING" id="926567.TheveDRAFT_1029"/>
<dbReference type="OrthoDB" id="9801549at2"/>
<dbReference type="Gene3D" id="3.30.200.20">
    <property type="entry name" value="Phosphorylase Kinase, domain 1"/>
    <property type="match status" value="1"/>
</dbReference>
<sequence>MQKGEMLYEGKAKRMYSTDDPNRIIVEYKDHLTAFNAQKKASMEGKGHLNNLISSIIFQALKERGVKNHFIRMLDDTHQEVLRVKILPLEVVVRNITAGSICKRLGVKEGLKLQRPLVELYYKDDALGDPIINDDHAILFGWATEEELKKIKSSAVKVNDLLSEIFDSVGITLVDFKLEFGRTQEGEIILADEISPDTCRLWDKHTGEKLDKDRFRNDLGKVLEAYEEIWKRLSLSHEGGKEEL</sequence>
<dbReference type="GO" id="GO:0004639">
    <property type="term" value="F:phosphoribosylaminoimidazolesuccinocarboxamide synthase activity"/>
    <property type="evidence" value="ECO:0007669"/>
    <property type="project" value="UniProtKB-UniRule"/>
</dbReference>
<evidence type="ECO:0000313" key="11">
    <source>
        <dbReference type="Proteomes" id="UP000005730"/>
    </source>
</evidence>
<dbReference type="EMBL" id="CM001377">
    <property type="protein sequence ID" value="EHM10157.1"/>
    <property type="molecule type" value="Genomic_DNA"/>
</dbReference>
<dbReference type="eggNOG" id="COG0152">
    <property type="taxonomic scope" value="Bacteria"/>
</dbReference>
<dbReference type="GO" id="GO:0009236">
    <property type="term" value="P:cobalamin biosynthetic process"/>
    <property type="evidence" value="ECO:0007669"/>
    <property type="project" value="InterPro"/>
</dbReference>
<reference evidence="10 11" key="1">
    <citation type="submission" date="2011-10" db="EMBL/GenBank/DDBJ databases">
        <title>The Noncontiguous Finished genome of Thermanaerovibrio velox DSM 12556.</title>
        <authorList>
            <consortium name="US DOE Joint Genome Institute (JGI-PGF)"/>
            <person name="Lucas S."/>
            <person name="Copeland A."/>
            <person name="Lapidus A."/>
            <person name="Glavina del Rio T."/>
            <person name="Dalin E."/>
            <person name="Tice H."/>
            <person name="Bruce D."/>
            <person name="Goodwin L."/>
            <person name="Pitluck S."/>
            <person name="Peters L."/>
            <person name="Mikhailova N."/>
            <person name="Teshima H."/>
            <person name="Kyrpides N."/>
            <person name="Mavromatis K."/>
            <person name="Ivanova N."/>
            <person name="Markowitz V."/>
            <person name="Cheng J.-F."/>
            <person name="Hugenholtz P."/>
            <person name="Woyke T."/>
            <person name="Wu D."/>
            <person name="Spring S."/>
            <person name="Brambilla E.-M."/>
            <person name="Klenk H.-P."/>
            <person name="Eisen J.A."/>
        </authorList>
    </citation>
    <scope>NUCLEOTIDE SEQUENCE [LARGE SCALE GENOMIC DNA]</scope>
    <source>
        <strain evidence="10 11">DSM 12556</strain>
    </source>
</reference>
<dbReference type="InterPro" id="IPR050089">
    <property type="entry name" value="SAICAR_synthetase"/>
</dbReference>
<evidence type="ECO:0000256" key="7">
    <source>
        <dbReference type="ARBA" id="ARBA00048475"/>
    </source>
</evidence>
<accession>H0US68</accession>
<dbReference type="InterPro" id="IPR018236">
    <property type="entry name" value="SAICAR_synthetase_CS"/>
</dbReference>
<evidence type="ECO:0000256" key="3">
    <source>
        <dbReference type="ARBA" id="ARBA00022598"/>
    </source>
</evidence>
<evidence type="ECO:0000256" key="1">
    <source>
        <dbReference type="ARBA" id="ARBA00004672"/>
    </source>
</evidence>
<dbReference type="NCBIfam" id="TIGR00081">
    <property type="entry name" value="purC"/>
    <property type="match status" value="1"/>
</dbReference>
<dbReference type="EC" id="6.3.2.6" evidence="8"/>
<dbReference type="PANTHER" id="PTHR43599:SF3">
    <property type="entry name" value="SI:DKEY-6E2.2"/>
    <property type="match status" value="1"/>
</dbReference>
<comment type="similarity">
    <text evidence="2 8">Belongs to the SAICAR synthetase family.</text>
</comment>
<dbReference type="PROSITE" id="PS01057">
    <property type="entry name" value="SAICAR_SYNTHETASE_1"/>
    <property type="match status" value="1"/>
</dbReference>
<dbReference type="HOGENOM" id="CLU_061495_2_0_0"/>